<evidence type="ECO:0000313" key="2">
    <source>
        <dbReference type="EMBL" id="NGO64652.1"/>
    </source>
</evidence>
<dbReference type="Proteomes" id="UP000477849">
    <property type="component" value="Unassembled WGS sequence"/>
</dbReference>
<proteinExistence type="predicted"/>
<keyword evidence="1" id="KW-0732">Signal</keyword>
<organism evidence="2 3">
    <name type="scientific">Rhizobium daejeonense</name>
    <dbReference type="NCBI Taxonomy" id="240521"/>
    <lineage>
        <taxon>Bacteria</taxon>
        <taxon>Pseudomonadati</taxon>
        <taxon>Pseudomonadota</taxon>
        <taxon>Alphaproteobacteria</taxon>
        <taxon>Hyphomicrobiales</taxon>
        <taxon>Rhizobiaceae</taxon>
        <taxon>Rhizobium/Agrobacterium group</taxon>
        <taxon>Rhizobium</taxon>
    </lineage>
</organism>
<gene>
    <name evidence="2" type="ORF">G6N76_13350</name>
</gene>
<protein>
    <recommendedName>
        <fullName evidence="4">AprI/Inh family metalloprotease inhibitor</fullName>
    </recommendedName>
</protein>
<dbReference type="AlphaFoldDB" id="A0A6M1RT88"/>
<sequence length="117" mass="12331">MTAKTFLASVVVGVIALSAMSTAAGEIWAMTTPEGTCQISFLQEPVADGVRALLQHAGTCPEALKAVSGYSMSNGDNTIMLYSTQPNLDMIGRADKDEQGLYIGMVGESDLRISQVD</sequence>
<feature type="signal peptide" evidence="1">
    <location>
        <begin position="1"/>
        <end position="23"/>
    </location>
</feature>
<feature type="chain" id="PRO_5026771666" description="AprI/Inh family metalloprotease inhibitor" evidence="1">
    <location>
        <begin position="24"/>
        <end position="117"/>
    </location>
</feature>
<dbReference type="RefSeq" id="WP_163903293.1">
    <property type="nucleotide sequence ID" value="NZ_CP048427.1"/>
</dbReference>
<reference evidence="2 3" key="1">
    <citation type="submission" date="2020-02" db="EMBL/GenBank/DDBJ databases">
        <title>Genome sequence of the type strain CCBAU10050 of Rhizobium daejeonense.</title>
        <authorList>
            <person name="Gao J."/>
            <person name="Sun J."/>
        </authorList>
    </citation>
    <scope>NUCLEOTIDE SEQUENCE [LARGE SCALE GENOMIC DNA]</scope>
    <source>
        <strain evidence="2 3">CCBAU10050</strain>
    </source>
</reference>
<evidence type="ECO:0008006" key="4">
    <source>
        <dbReference type="Google" id="ProtNLM"/>
    </source>
</evidence>
<name>A0A6M1RT88_9HYPH</name>
<evidence type="ECO:0000313" key="3">
    <source>
        <dbReference type="Proteomes" id="UP000477849"/>
    </source>
</evidence>
<comment type="caution">
    <text evidence="2">The sequence shown here is derived from an EMBL/GenBank/DDBJ whole genome shotgun (WGS) entry which is preliminary data.</text>
</comment>
<dbReference type="EMBL" id="JAAKZH010000004">
    <property type="protein sequence ID" value="NGO64652.1"/>
    <property type="molecule type" value="Genomic_DNA"/>
</dbReference>
<evidence type="ECO:0000256" key="1">
    <source>
        <dbReference type="SAM" id="SignalP"/>
    </source>
</evidence>
<accession>A0A6M1RT88</accession>
<keyword evidence="3" id="KW-1185">Reference proteome</keyword>